<dbReference type="InterPro" id="IPR027073">
    <property type="entry name" value="5_3_exoribonuclease"/>
</dbReference>
<dbReference type="Pfam" id="PF03159">
    <property type="entry name" value="XRN_N"/>
    <property type="match status" value="1"/>
</dbReference>
<protein>
    <submittedName>
        <fullName evidence="10">Uncharacterized protein</fullName>
    </submittedName>
</protein>
<keyword evidence="4" id="KW-0378">Hydrolase</keyword>
<dbReference type="CDD" id="cd18673">
    <property type="entry name" value="PIN_XRN1-2-like"/>
    <property type="match status" value="1"/>
</dbReference>
<dbReference type="Proteomes" id="UP001172457">
    <property type="component" value="Chromosome 3"/>
</dbReference>
<comment type="similarity">
    <text evidence="1">Belongs to the 5'-3' exonuclease family. XRN2/RAT1 subfamily.</text>
</comment>
<accession>A0AA38T954</accession>
<keyword evidence="6" id="KW-0175">Coiled coil</keyword>
<feature type="region of interest" description="Disordered" evidence="7">
    <location>
        <begin position="437"/>
        <end position="466"/>
    </location>
</feature>
<evidence type="ECO:0000313" key="10">
    <source>
        <dbReference type="EMBL" id="KAJ9556678.1"/>
    </source>
</evidence>
<dbReference type="FunFam" id="1.25.40.1050:FF:000002">
    <property type="entry name" value="5'-3' exoribonuclease"/>
    <property type="match status" value="1"/>
</dbReference>
<dbReference type="Pfam" id="PF17846">
    <property type="entry name" value="XRN_M"/>
    <property type="match status" value="1"/>
</dbReference>
<dbReference type="GO" id="GO:0006397">
    <property type="term" value="P:mRNA processing"/>
    <property type="evidence" value="ECO:0007669"/>
    <property type="project" value="UniProtKB-KW"/>
</dbReference>
<feature type="domain" description="Xrn1 N-terminal" evidence="8">
    <location>
        <begin position="1"/>
        <end position="242"/>
    </location>
</feature>
<keyword evidence="2" id="KW-0507">mRNA processing</keyword>
<dbReference type="InterPro" id="IPR004859">
    <property type="entry name" value="Xrn1_N"/>
</dbReference>
<evidence type="ECO:0000256" key="4">
    <source>
        <dbReference type="ARBA" id="ARBA00022801"/>
    </source>
</evidence>
<dbReference type="InterPro" id="IPR041412">
    <property type="entry name" value="Xrn1_helical"/>
</dbReference>
<dbReference type="GO" id="GO:0003723">
    <property type="term" value="F:RNA binding"/>
    <property type="evidence" value="ECO:0007669"/>
    <property type="project" value="TreeGrafter"/>
</dbReference>
<feature type="compositionally biased region" description="Polar residues" evidence="7">
    <location>
        <begin position="454"/>
        <end position="463"/>
    </location>
</feature>
<dbReference type="GO" id="GO:0004534">
    <property type="term" value="F:5'-3' RNA exonuclease activity"/>
    <property type="evidence" value="ECO:0007669"/>
    <property type="project" value="InterPro"/>
</dbReference>
<gene>
    <name evidence="10" type="ORF">OSB04_011292</name>
</gene>
<sequence>MGVPSFYRWLLDTYPKTIVNAVEKEDDGSLPNPNGREFDNLYLDMNGIIHPCFHPENDDLTHEEVFENIFEYIDRLLKIVRPRKLLFMAIDGVAPRAKMNQQRTRRFRNAKDREILAKEEDRLRRQYELEGRDLLPIEESEVSDSNVITPGTNFMAELSKQLKTYISLCISNHPLWKRLKVILSDSNAPGEGEHKIMSFIRLQRTCQGYNPNTSHVLYGLDADLIMLALASHEVYFSILRENVMVEGYTSNSSDLLLAGKSEANVAKCRGWFKQFDLNHGLKDMTEQMSSLHISNEVSKRKSLVKKKPYQFLHVWILREYLSLDLKMTNLPEKFEPDIERLIDDFIFICFFAGNDFLPHMPTLQIHEGAIDLLIHVYKAEFKNLGGYLVDVQKVDDKKGSYIKLKRVEKFILAVGAYEEKIFTKRSKIQESRLRRMLSEKDARGNEEEEYSSPDGDTSCSVRSPDNDVVENTKKLKEQLKSYARELSDVSRNGLVTDVVKLGDHGWKNRYYKCKFSAESEEDIEKIRKILVAKYTEGLCWVLLYYFSGVPSWTWFFPYHYGPFASDLKGLSSTKAMFRKGMPFKPFDQLMAVLPPMSAHALPLPYRSLMTDEDSSILDFYPTDFDIDTDGRRFLWQGICKLPFIDEERLLSATKKIENELNEEEAKRNAENVDQLFMHNSENLALQIINAVGSMKQNKSIKIDAGLSGELNGFVHFKRESENVADDRDLVVGCIIKMNLSLVFLHMFLHCRCVHYQPPCFSIHVPRMLEGTTIPETVVTEADIDLERQLWHEKQGYHGRNNRSNNHVQLGAKTNPNVGYKSSSYTPGVVIRGGGSGWNPRGRGRGYNATRPLREDQTSGPSYWDAYGRGGRGNNNGNQRSRWTDSNFNGGFEQKGRTSFTTQSTRYPTRTNINKTNDQFWSVRTGSGSRRWPGDPQSKNIDR</sequence>
<evidence type="ECO:0000256" key="3">
    <source>
        <dbReference type="ARBA" id="ARBA00022722"/>
    </source>
</evidence>
<dbReference type="PANTHER" id="PTHR12341:SF62">
    <property type="entry name" value="5'-3' EXORIBONUCLEASE 3-LIKE"/>
    <property type="match status" value="1"/>
</dbReference>
<proteinExistence type="inferred from homology"/>
<name>A0AA38T954_9ASTR</name>
<dbReference type="InterPro" id="IPR017151">
    <property type="entry name" value="Xrn2/3/4"/>
</dbReference>
<evidence type="ECO:0000256" key="7">
    <source>
        <dbReference type="SAM" id="MobiDB-lite"/>
    </source>
</evidence>
<keyword evidence="5" id="KW-0269">Exonuclease</keyword>
<comment type="caution">
    <text evidence="10">The sequence shown here is derived from an EMBL/GenBank/DDBJ whole genome shotgun (WGS) entry which is preliminary data.</text>
</comment>
<feature type="domain" description="Xrn1 helical" evidence="9">
    <location>
        <begin position="337"/>
        <end position="783"/>
    </location>
</feature>
<dbReference type="Gene3D" id="1.25.40.1050">
    <property type="match status" value="1"/>
</dbReference>
<evidence type="ECO:0000256" key="1">
    <source>
        <dbReference type="ARBA" id="ARBA00006994"/>
    </source>
</evidence>
<feature type="coiled-coil region" evidence="6">
    <location>
        <begin position="646"/>
        <end position="673"/>
    </location>
</feature>
<evidence type="ECO:0000256" key="6">
    <source>
        <dbReference type="SAM" id="Coils"/>
    </source>
</evidence>
<organism evidence="10 11">
    <name type="scientific">Centaurea solstitialis</name>
    <name type="common">yellow star-thistle</name>
    <dbReference type="NCBI Taxonomy" id="347529"/>
    <lineage>
        <taxon>Eukaryota</taxon>
        <taxon>Viridiplantae</taxon>
        <taxon>Streptophyta</taxon>
        <taxon>Embryophyta</taxon>
        <taxon>Tracheophyta</taxon>
        <taxon>Spermatophyta</taxon>
        <taxon>Magnoliopsida</taxon>
        <taxon>eudicotyledons</taxon>
        <taxon>Gunneridae</taxon>
        <taxon>Pentapetalae</taxon>
        <taxon>asterids</taxon>
        <taxon>campanulids</taxon>
        <taxon>Asterales</taxon>
        <taxon>Asteraceae</taxon>
        <taxon>Carduoideae</taxon>
        <taxon>Cardueae</taxon>
        <taxon>Centaureinae</taxon>
        <taxon>Centaurea</taxon>
    </lineage>
</organism>
<dbReference type="PANTHER" id="PTHR12341">
    <property type="entry name" value="5'-&gt;3' EXORIBONUCLEASE"/>
    <property type="match status" value="1"/>
</dbReference>
<dbReference type="EMBL" id="JARYMX010000003">
    <property type="protein sequence ID" value="KAJ9556678.1"/>
    <property type="molecule type" value="Genomic_DNA"/>
</dbReference>
<evidence type="ECO:0000256" key="5">
    <source>
        <dbReference type="ARBA" id="ARBA00022839"/>
    </source>
</evidence>
<dbReference type="Gene3D" id="3.40.50.12390">
    <property type="match status" value="2"/>
</dbReference>
<keyword evidence="3" id="KW-0540">Nuclease</keyword>
<evidence type="ECO:0000259" key="9">
    <source>
        <dbReference type="Pfam" id="PF17846"/>
    </source>
</evidence>
<dbReference type="GO" id="GO:0000956">
    <property type="term" value="P:nuclear-transcribed mRNA catabolic process"/>
    <property type="evidence" value="ECO:0007669"/>
    <property type="project" value="TreeGrafter"/>
</dbReference>
<dbReference type="PIRSF" id="PIRSF037239">
    <property type="entry name" value="Exonuclease_Xrn2"/>
    <property type="match status" value="1"/>
</dbReference>
<feature type="non-terminal residue" evidence="10">
    <location>
        <position position="1"/>
    </location>
</feature>
<dbReference type="AlphaFoldDB" id="A0AA38T954"/>
<dbReference type="GO" id="GO:0005634">
    <property type="term" value="C:nucleus"/>
    <property type="evidence" value="ECO:0007669"/>
    <property type="project" value="InterPro"/>
</dbReference>
<feature type="region of interest" description="Disordered" evidence="7">
    <location>
        <begin position="840"/>
        <end position="942"/>
    </location>
</feature>
<keyword evidence="11" id="KW-1185">Reference proteome</keyword>
<evidence type="ECO:0000313" key="11">
    <source>
        <dbReference type="Proteomes" id="UP001172457"/>
    </source>
</evidence>
<evidence type="ECO:0000256" key="2">
    <source>
        <dbReference type="ARBA" id="ARBA00022664"/>
    </source>
</evidence>
<reference evidence="10" key="1">
    <citation type="submission" date="2023-03" db="EMBL/GenBank/DDBJ databases">
        <title>Chromosome-scale reference genome and RAD-based genetic map of yellow starthistle (Centaurea solstitialis) reveal putative structural variation and QTLs associated with invader traits.</title>
        <authorList>
            <person name="Reatini B."/>
            <person name="Cang F.A."/>
            <person name="Jiang Q."/>
            <person name="Mckibben M.T.W."/>
            <person name="Barker M.S."/>
            <person name="Rieseberg L.H."/>
            <person name="Dlugosch K.M."/>
        </authorList>
    </citation>
    <scope>NUCLEOTIDE SEQUENCE</scope>
    <source>
        <strain evidence="10">CAN-66</strain>
        <tissue evidence="10">Leaf</tissue>
    </source>
</reference>
<evidence type="ECO:0000259" key="8">
    <source>
        <dbReference type="Pfam" id="PF03159"/>
    </source>
</evidence>
<feature type="compositionally biased region" description="Polar residues" evidence="7">
    <location>
        <begin position="878"/>
        <end position="888"/>
    </location>
</feature>
<feature type="compositionally biased region" description="Polar residues" evidence="7">
    <location>
        <begin position="896"/>
        <end position="927"/>
    </location>
</feature>